<keyword evidence="1" id="KW-0812">Transmembrane</keyword>
<dbReference type="OrthoDB" id="283877at2"/>
<reference evidence="2 3" key="1">
    <citation type="submission" date="2019-02" db="EMBL/GenBank/DDBJ databases">
        <title>Deep-cultivation of Planctomycetes and their phenomic and genomic characterization uncovers novel biology.</title>
        <authorList>
            <person name="Wiegand S."/>
            <person name="Jogler M."/>
            <person name="Boedeker C."/>
            <person name="Pinto D."/>
            <person name="Vollmers J."/>
            <person name="Rivas-Marin E."/>
            <person name="Kohn T."/>
            <person name="Peeters S.H."/>
            <person name="Heuer A."/>
            <person name="Rast P."/>
            <person name="Oberbeckmann S."/>
            <person name="Bunk B."/>
            <person name="Jeske O."/>
            <person name="Meyerdierks A."/>
            <person name="Storesund J.E."/>
            <person name="Kallscheuer N."/>
            <person name="Luecker S."/>
            <person name="Lage O.M."/>
            <person name="Pohl T."/>
            <person name="Merkel B.J."/>
            <person name="Hornburger P."/>
            <person name="Mueller R.-W."/>
            <person name="Bruemmer F."/>
            <person name="Labrenz M."/>
            <person name="Spormann A.M."/>
            <person name="Op Den Camp H."/>
            <person name="Overmann J."/>
            <person name="Amann R."/>
            <person name="Jetten M.S.M."/>
            <person name="Mascher T."/>
            <person name="Medema M.H."/>
            <person name="Devos D.P."/>
            <person name="Kaster A.-K."/>
            <person name="Ovreas L."/>
            <person name="Rohde M."/>
            <person name="Galperin M.Y."/>
            <person name="Jogler C."/>
        </authorList>
    </citation>
    <scope>NUCLEOTIDE SEQUENCE [LARGE SCALE GENOMIC DNA]</scope>
    <source>
        <strain evidence="2 3">Pan54</strain>
    </source>
</reference>
<keyword evidence="1" id="KW-1133">Transmembrane helix</keyword>
<sequence>MSVNDSQIDSSTDVESDDINKEPARTKFFERKTFKIAFVLLIYVGVYSILSANGQYYGRPSGELRLDSGWAITDLYVWFPAGIIWERRKSISGDYIIEADPFGWFFLPLIVADRKWVHPTGYYFDPEKE</sequence>
<evidence type="ECO:0000313" key="2">
    <source>
        <dbReference type="EMBL" id="TWT63442.1"/>
    </source>
</evidence>
<keyword evidence="1" id="KW-0472">Membrane</keyword>
<comment type="caution">
    <text evidence="2">The sequence shown here is derived from an EMBL/GenBank/DDBJ whole genome shotgun (WGS) entry which is preliminary data.</text>
</comment>
<feature type="transmembrane region" description="Helical" evidence="1">
    <location>
        <begin position="68"/>
        <end position="85"/>
    </location>
</feature>
<dbReference type="EMBL" id="SJPG01000001">
    <property type="protein sequence ID" value="TWT63442.1"/>
    <property type="molecule type" value="Genomic_DNA"/>
</dbReference>
<organism evidence="2 3">
    <name type="scientific">Rubinisphaera italica</name>
    <dbReference type="NCBI Taxonomy" id="2527969"/>
    <lineage>
        <taxon>Bacteria</taxon>
        <taxon>Pseudomonadati</taxon>
        <taxon>Planctomycetota</taxon>
        <taxon>Planctomycetia</taxon>
        <taxon>Planctomycetales</taxon>
        <taxon>Planctomycetaceae</taxon>
        <taxon>Rubinisphaera</taxon>
    </lineage>
</organism>
<name>A0A5C5XNU7_9PLAN</name>
<keyword evidence="3" id="KW-1185">Reference proteome</keyword>
<dbReference type="Proteomes" id="UP000316095">
    <property type="component" value="Unassembled WGS sequence"/>
</dbReference>
<accession>A0A5C5XNU7</accession>
<feature type="transmembrane region" description="Helical" evidence="1">
    <location>
        <begin position="36"/>
        <end position="56"/>
    </location>
</feature>
<evidence type="ECO:0000256" key="1">
    <source>
        <dbReference type="SAM" id="Phobius"/>
    </source>
</evidence>
<proteinExistence type="predicted"/>
<protein>
    <submittedName>
        <fullName evidence="2">Uncharacterized protein</fullName>
    </submittedName>
</protein>
<gene>
    <name evidence="2" type="ORF">Pan54_41950</name>
</gene>
<evidence type="ECO:0000313" key="3">
    <source>
        <dbReference type="Proteomes" id="UP000316095"/>
    </source>
</evidence>
<dbReference type="AlphaFoldDB" id="A0A5C5XNU7"/>
<dbReference type="RefSeq" id="WP_146505188.1">
    <property type="nucleotide sequence ID" value="NZ_SJPG01000001.1"/>
</dbReference>